<dbReference type="Proteomes" id="UP000325684">
    <property type="component" value="Unassembled WGS sequence"/>
</dbReference>
<protein>
    <recommendedName>
        <fullName evidence="1">DUF6894 domain-containing protein</fullName>
    </recommendedName>
</protein>
<comment type="caution">
    <text evidence="2">The sequence shown here is derived from an EMBL/GenBank/DDBJ whole genome shotgun (WGS) entry which is preliminary data.</text>
</comment>
<evidence type="ECO:0000259" key="1">
    <source>
        <dbReference type="Pfam" id="PF21834"/>
    </source>
</evidence>
<dbReference type="OrthoDB" id="8020695at2"/>
<proteinExistence type="predicted"/>
<dbReference type="Pfam" id="PF21834">
    <property type="entry name" value="DUF6894"/>
    <property type="match status" value="1"/>
</dbReference>
<evidence type="ECO:0000313" key="2">
    <source>
        <dbReference type="EMBL" id="KAB0267792.1"/>
    </source>
</evidence>
<dbReference type="InterPro" id="IPR054189">
    <property type="entry name" value="DUF6894"/>
</dbReference>
<accession>A0A5N3PDH9</accession>
<dbReference type="EMBL" id="VCMV01000013">
    <property type="protein sequence ID" value="KAB0267792.1"/>
    <property type="molecule type" value="Genomic_DNA"/>
</dbReference>
<sequence>MRCYFNLVNGTEEIIDYDGIEVSGIEQARTQALKAIAELRQEDSDLAGEWKNWRLDVADSDGQVLFTISLAIDLH</sequence>
<feature type="domain" description="DUF6894" evidence="1">
    <location>
        <begin position="2"/>
        <end position="70"/>
    </location>
</feature>
<keyword evidence="3" id="KW-1185">Reference proteome</keyword>
<reference evidence="2 3" key="1">
    <citation type="journal article" date="2019" name="Microorganisms">
        <title>Genome Insights into the Novel Species Microvirga brassicacearum, a Rapeseed Endophyte with Biotechnological Potential.</title>
        <authorList>
            <person name="Jimenez-Gomez A."/>
            <person name="Saati-Santamaria Z."/>
            <person name="Igual J.M."/>
            <person name="Rivas R."/>
            <person name="Mateos P.F."/>
            <person name="Garcia-Fraile P."/>
        </authorList>
    </citation>
    <scope>NUCLEOTIDE SEQUENCE [LARGE SCALE GENOMIC DNA]</scope>
    <source>
        <strain evidence="2 3">CDVBN77</strain>
    </source>
</reference>
<name>A0A5N3PDH9_9HYPH</name>
<gene>
    <name evidence="2" type="ORF">FEZ63_10710</name>
</gene>
<evidence type="ECO:0000313" key="3">
    <source>
        <dbReference type="Proteomes" id="UP000325684"/>
    </source>
</evidence>
<dbReference type="AlphaFoldDB" id="A0A5N3PDH9"/>
<organism evidence="2 3">
    <name type="scientific">Microvirga brassicacearum</name>
    <dbReference type="NCBI Taxonomy" id="2580413"/>
    <lineage>
        <taxon>Bacteria</taxon>
        <taxon>Pseudomonadati</taxon>
        <taxon>Pseudomonadota</taxon>
        <taxon>Alphaproteobacteria</taxon>
        <taxon>Hyphomicrobiales</taxon>
        <taxon>Methylobacteriaceae</taxon>
        <taxon>Microvirga</taxon>
    </lineage>
</organism>